<evidence type="ECO:0000313" key="1">
    <source>
        <dbReference type="EMBL" id="RIH74179.1"/>
    </source>
</evidence>
<protein>
    <recommendedName>
        <fullName evidence="3">Undecaprenyl/decaprenyl-phosphate alpha-N-acetylglucosaminyl 1-phosphate transferase</fullName>
    </recommendedName>
</protein>
<gene>
    <name evidence="1" type="ORF">Mcate_02818</name>
</gene>
<name>A0A399DR03_9DEIN</name>
<comment type="caution">
    <text evidence="1">The sequence shown here is derived from an EMBL/GenBank/DDBJ whole genome shotgun (WGS) entry which is preliminary data.</text>
</comment>
<organism evidence="1 2">
    <name type="scientific">Meiothermus taiwanensis</name>
    <dbReference type="NCBI Taxonomy" id="172827"/>
    <lineage>
        <taxon>Bacteria</taxon>
        <taxon>Thermotogati</taxon>
        <taxon>Deinococcota</taxon>
        <taxon>Deinococci</taxon>
        <taxon>Thermales</taxon>
        <taxon>Thermaceae</taxon>
        <taxon>Meiothermus</taxon>
    </lineage>
</organism>
<evidence type="ECO:0008006" key="3">
    <source>
        <dbReference type="Google" id="ProtNLM"/>
    </source>
</evidence>
<dbReference type="Proteomes" id="UP000266089">
    <property type="component" value="Unassembled WGS sequence"/>
</dbReference>
<sequence length="60" mass="6214">MNELLLALLATLTAVVLVGLSLPLARSLGIVDRPGVIKIHTLPTPRFGGVGIVASVLLWG</sequence>
<reference evidence="1 2" key="1">
    <citation type="submission" date="2018-08" db="EMBL/GenBank/DDBJ databases">
        <title>Meiothermus cateniformans JCM 15151 genome sequencing project.</title>
        <authorList>
            <person name="Da Costa M.S."/>
            <person name="Albuquerque L."/>
            <person name="Raposo P."/>
            <person name="Froufe H.J.C."/>
            <person name="Barroso C.S."/>
            <person name="Egas C."/>
        </authorList>
    </citation>
    <scope>NUCLEOTIDE SEQUENCE [LARGE SCALE GENOMIC DNA]</scope>
    <source>
        <strain evidence="1 2">JCM 15151</strain>
    </source>
</reference>
<accession>A0A399DR03</accession>
<dbReference type="AlphaFoldDB" id="A0A399DR03"/>
<dbReference type="RefSeq" id="WP_245392045.1">
    <property type="nucleotide sequence ID" value="NZ_JBHSXZ010000025.1"/>
</dbReference>
<evidence type="ECO:0000313" key="2">
    <source>
        <dbReference type="Proteomes" id="UP000266089"/>
    </source>
</evidence>
<proteinExistence type="predicted"/>
<dbReference type="EMBL" id="QWKX01000145">
    <property type="protein sequence ID" value="RIH74179.1"/>
    <property type="molecule type" value="Genomic_DNA"/>
</dbReference>